<gene>
    <name evidence="1" type="ORF">M896_012200</name>
</gene>
<organism evidence="1 2">
    <name type="scientific">Ordospora colligata OC4</name>
    <dbReference type="NCBI Taxonomy" id="1354746"/>
    <lineage>
        <taxon>Eukaryota</taxon>
        <taxon>Fungi</taxon>
        <taxon>Fungi incertae sedis</taxon>
        <taxon>Microsporidia</taxon>
        <taxon>Ordosporidae</taxon>
        <taxon>Ordospora</taxon>
    </lineage>
</organism>
<evidence type="ECO:0008006" key="3">
    <source>
        <dbReference type="Google" id="ProtNLM"/>
    </source>
</evidence>
<comment type="caution">
    <text evidence="1">The sequence shown here is derived from an EMBL/GenBank/DDBJ whole genome shotgun (WGS) entry which is preliminary data.</text>
</comment>
<dbReference type="RefSeq" id="XP_014564606.1">
    <property type="nucleotide sequence ID" value="XM_014709120.1"/>
</dbReference>
<keyword evidence="2" id="KW-1185">Reference proteome</keyword>
<dbReference type="OrthoDB" id="2191533at2759"/>
<evidence type="ECO:0000313" key="1">
    <source>
        <dbReference type="EMBL" id="KHN70564.1"/>
    </source>
</evidence>
<evidence type="ECO:0000313" key="2">
    <source>
        <dbReference type="Proteomes" id="UP000031056"/>
    </source>
</evidence>
<dbReference type="HOGENOM" id="CLU_127769_0_0_1"/>
<dbReference type="VEuPathDB" id="MicrosporidiaDB:M896_012200"/>
<accession>A0A0B2UMN5</accession>
<sequence>MDNLRTLVGEFIRIIIDKQSVSMPIRKQSIKDGLGITQKEMHMLIRQADTHLQKLGLELVGINKGRLVGIEHAEKFFIRRLKPSRMPPRIPIEDFKGIVVIFAFVILEHSCIEEKRLCNLLHNAGVMRSEEEFFQIISWAKKQGYLCTSKDNEQSIVELGWKYHCEFPGFDPRACLKAFASDTKEQS</sequence>
<dbReference type="GeneID" id="26261063"/>
<dbReference type="Proteomes" id="UP000031056">
    <property type="component" value="Unassembled WGS sequence"/>
</dbReference>
<reference evidence="1 2" key="1">
    <citation type="journal article" date="2014" name="MBio">
        <title>The Ordospora colligata genome; evolution of extreme reduction in microsporidia and host-to-parasite horizontal gene transfer.</title>
        <authorList>
            <person name="Pombert J.-F."/>
            <person name="Haag K.L."/>
            <person name="Beidas S."/>
            <person name="Ebert D."/>
            <person name="Keeling P.J."/>
        </authorList>
    </citation>
    <scope>NUCLEOTIDE SEQUENCE [LARGE SCALE GENOMIC DNA]</scope>
    <source>
        <strain evidence="1 2">OC4</strain>
    </source>
</reference>
<dbReference type="EMBL" id="JOKQ01000001">
    <property type="protein sequence ID" value="KHN70564.1"/>
    <property type="molecule type" value="Genomic_DNA"/>
</dbReference>
<dbReference type="AlphaFoldDB" id="A0A0B2UMN5"/>
<protein>
    <recommendedName>
        <fullName evidence="3">MAGE domain-containing protein</fullName>
    </recommendedName>
</protein>
<dbReference type="InParanoid" id="A0A0B2UMN5"/>
<proteinExistence type="predicted"/>
<name>A0A0B2UMN5_9MICR</name>